<dbReference type="PRINTS" id="PR00359">
    <property type="entry name" value="BP450"/>
</dbReference>
<dbReference type="GO" id="GO:0036199">
    <property type="term" value="F:cholest-4-en-3-one 26-monooxygenase activity"/>
    <property type="evidence" value="ECO:0007669"/>
    <property type="project" value="TreeGrafter"/>
</dbReference>
<dbReference type="GO" id="GO:0006707">
    <property type="term" value="P:cholesterol catabolic process"/>
    <property type="evidence" value="ECO:0007669"/>
    <property type="project" value="TreeGrafter"/>
</dbReference>
<keyword evidence="5 7" id="KW-0408">Iron</keyword>
<gene>
    <name evidence="8" type="ORF">AQJ30_33365</name>
</gene>
<keyword evidence="2 7" id="KW-0349">Heme</keyword>
<name>A0A101QPA8_9ACTN</name>
<keyword evidence="3 7" id="KW-0479">Metal-binding</keyword>
<comment type="caution">
    <text evidence="8">The sequence shown here is derived from an EMBL/GenBank/DDBJ whole genome shotgun (WGS) entry which is preliminary data.</text>
</comment>
<dbReference type="InterPro" id="IPR036396">
    <property type="entry name" value="Cyt_P450_sf"/>
</dbReference>
<evidence type="ECO:0000256" key="6">
    <source>
        <dbReference type="ARBA" id="ARBA00023033"/>
    </source>
</evidence>
<keyword evidence="9" id="KW-1185">Reference proteome</keyword>
<evidence type="ECO:0000256" key="2">
    <source>
        <dbReference type="ARBA" id="ARBA00022617"/>
    </source>
</evidence>
<dbReference type="GO" id="GO:0008395">
    <property type="term" value="F:steroid hydroxylase activity"/>
    <property type="evidence" value="ECO:0007669"/>
    <property type="project" value="TreeGrafter"/>
</dbReference>
<dbReference type="PROSITE" id="PS00086">
    <property type="entry name" value="CYTOCHROME_P450"/>
    <property type="match status" value="1"/>
</dbReference>
<evidence type="ECO:0000256" key="3">
    <source>
        <dbReference type="ARBA" id="ARBA00022723"/>
    </source>
</evidence>
<proteinExistence type="inferred from homology"/>
<dbReference type="EMBL" id="LMWS01000051">
    <property type="protein sequence ID" value="KUN33488.1"/>
    <property type="molecule type" value="Genomic_DNA"/>
</dbReference>
<dbReference type="Pfam" id="PF00067">
    <property type="entry name" value="p450"/>
    <property type="match status" value="1"/>
</dbReference>
<dbReference type="STRING" id="68231.AQJ30_33365"/>
<keyword evidence="4 7" id="KW-0560">Oxidoreductase</keyword>
<dbReference type="InterPro" id="IPR002397">
    <property type="entry name" value="Cyt_P450_B"/>
</dbReference>
<dbReference type="GeneID" id="91429473"/>
<evidence type="ECO:0000256" key="4">
    <source>
        <dbReference type="ARBA" id="ARBA00023002"/>
    </source>
</evidence>
<dbReference type="GO" id="GO:0020037">
    <property type="term" value="F:heme binding"/>
    <property type="evidence" value="ECO:0007669"/>
    <property type="project" value="InterPro"/>
</dbReference>
<reference evidence="8 9" key="1">
    <citation type="submission" date="2015-10" db="EMBL/GenBank/DDBJ databases">
        <title>Draft genome sequence of Streptomyces longwoodensis DSM 41677, type strain for the species Streptomyces longwoodensis.</title>
        <authorList>
            <person name="Ruckert C."/>
            <person name="Winkler A."/>
            <person name="Kalinowski J."/>
            <person name="Kampfer P."/>
            <person name="Glaeser S."/>
        </authorList>
    </citation>
    <scope>NUCLEOTIDE SEQUENCE [LARGE SCALE GENOMIC DNA]</scope>
    <source>
        <strain evidence="8 9">DSM 41677</strain>
    </source>
</reference>
<dbReference type="Proteomes" id="UP000053271">
    <property type="component" value="Unassembled WGS sequence"/>
</dbReference>
<dbReference type="GO" id="GO:0005506">
    <property type="term" value="F:iron ion binding"/>
    <property type="evidence" value="ECO:0007669"/>
    <property type="project" value="InterPro"/>
</dbReference>
<comment type="similarity">
    <text evidence="1 7">Belongs to the cytochrome P450 family.</text>
</comment>
<dbReference type="PANTHER" id="PTHR46696">
    <property type="entry name" value="P450, PUTATIVE (EUROFUNG)-RELATED"/>
    <property type="match status" value="1"/>
</dbReference>
<sequence length="434" mass="47962">MSLEQPAVPTLRSAAEVGGEQLPAVLGGFDLSDQDRFTDGFPHEVFARLRKEAPVLRHPPGRTRDGEDFWVLSRYDDVVEAAEHPLLSSQGGGDREGGGTHLDDLPAGTYSGAMLNMMDDPRHRLLRDLVSPSVTGPVLEALGPLITERAEAIVSEVVERGSCDFQNDVAGRFSVEVMAALMGVPRADWPQFVDWTEVVMGYEDRASGESSSRSQAALLAMYQYGVQLLARKRAEPAQDFLSVIAAGELPEGHGESPLRPYEREVFVNLLTLAGSEPTRNVIAVGLLALAEHPEQWQALRADRSLLDGAVEEMMRWSTPTPYNRRTATEDFTFRDVRFRRGDKVTLWWSSANRDESVFPDAMSFDVRRNPNPHLAFGRGPHVCLAVDLARLELRTLFTALLDRVAEVRLSGPVPWAANSKHTVALEVPVEFVRA</sequence>
<organism evidence="8 9">
    <name type="scientific">Streptomyces longwoodensis</name>
    <dbReference type="NCBI Taxonomy" id="68231"/>
    <lineage>
        <taxon>Bacteria</taxon>
        <taxon>Bacillati</taxon>
        <taxon>Actinomycetota</taxon>
        <taxon>Actinomycetes</taxon>
        <taxon>Kitasatosporales</taxon>
        <taxon>Streptomycetaceae</taxon>
        <taxon>Streptomyces</taxon>
    </lineage>
</organism>
<dbReference type="RefSeq" id="WP_067241370.1">
    <property type="nucleotide sequence ID" value="NZ_JBIBWG010000008.1"/>
</dbReference>
<evidence type="ECO:0000313" key="8">
    <source>
        <dbReference type="EMBL" id="KUN33488.1"/>
    </source>
</evidence>
<dbReference type="AlphaFoldDB" id="A0A101QPA8"/>
<dbReference type="FunFam" id="1.10.630.10:FF:000018">
    <property type="entry name" value="Cytochrome P450 monooxygenase"/>
    <property type="match status" value="1"/>
</dbReference>
<protein>
    <submittedName>
        <fullName evidence="8">Cytochrome</fullName>
    </submittedName>
</protein>
<dbReference type="InterPro" id="IPR001128">
    <property type="entry name" value="Cyt_P450"/>
</dbReference>
<accession>A0A101QPA8</accession>
<keyword evidence="6 7" id="KW-0503">Monooxygenase</keyword>
<dbReference type="SUPFAM" id="SSF48264">
    <property type="entry name" value="Cytochrome P450"/>
    <property type="match status" value="1"/>
</dbReference>
<dbReference type="PANTHER" id="PTHR46696:SF4">
    <property type="entry name" value="BIOTIN BIOSYNTHESIS CYTOCHROME P450"/>
    <property type="match status" value="1"/>
</dbReference>
<dbReference type="InterPro" id="IPR017972">
    <property type="entry name" value="Cyt_P450_CS"/>
</dbReference>
<evidence type="ECO:0000256" key="1">
    <source>
        <dbReference type="ARBA" id="ARBA00010617"/>
    </source>
</evidence>
<evidence type="ECO:0000313" key="9">
    <source>
        <dbReference type="Proteomes" id="UP000053271"/>
    </source>
</evidence>
<evidence type="ECO:0000256" key="5">
    <source>
        <dbReference type="ARBA" id="ARBA00023004"/>
    </source>
</evidence>
<evidence type="ECO:0000256" key="7">
    <source>
        <dbReference type="RuleBase" id="RU000461"/>
    </source>
</evidence>
<dbReference type="CDD" id="cd11033">
    <property type="entry name" value="CYP142-like"/>
    <property type="match status" value="1"/>
</dbReference>
<dbReference type="Gene3D" id="1.10.630.10">
    <property type="entry name" value="Cytochrome P450"/>
    <property type="match status" value="1"/>
</dbReference>